<evidence type="ECO:0000259" key="5">
    <source>
        <dbReference type="PROSITE" id="PS51007"/>
    </source>
</evidence>
<evidence type="ECO:0000256" key="2">
    <source>
        <dbReference type="ARBA" id="ARBA00022723"/>
    </source>
</evidence>
<dbReference type="RefSeq" id="WP_076450218.1">
    <property type="nucleotide sequence ID" value="NZ_FTOQ01000016.1"/>
</dbReference>
<organism evidence="6 7">
    <name type="scientific">Roseivivax lentus</name>
    <dbReference type="NCBI Taxonomy" id="633194"/>
    <lineage>
        <taxon>Bacteria</taxon>
        <taxon>Pseudomonadati</taxon>
        <taxon>Pseudomonadota</taxon>
        <taxon>Alphaproteobacteria</taxon>
        <taxon>Rhodobacterales</taxon>
        <taxon>Roseobacteraceae</taxon>
        <taxon>Roseivivax</taxon>
    </lineage>
</organism>
<keyword evidence="2 4" id="KW-0479">Metal-binding</keyword>
<dbReference type="OrthoDB" id="5514238at2"/>
<feature type="domain" description="Cytochrome c" evidence="5">
    <location>
        <begin position="31"/>
        <end position="141"/>
    </location>
</feature>
<keyword evidence="3 4" id="KW-0408">Iron</keyword>
<dbReference type="SUPFAM" id="SSF46626">
    <property type="entry name" value="Cytochrome c"/>
    <property type="match status" value="1"/>
</dbReference>
<dbReference type="PROSITE" id="PS51007">
    <property type="entry name" value="CYTC"/>
    <property type="match status" value="1"/>
</dbReference>
<protein>
    <submittedName>
        <fullName evidence="6">Cytochrome C oxidase, cbb3-type, subunit III</fullName>
    </submittedName>
</protein>
<dbReference type="EMBL" id="FTOQ01000016">
    <property type="protein sequence ID" value="SIT10755.1"/>
    <property type="molecule type" value="Genomic_DNA"/>
</dbReference>
<reference evidence="7" key="1">
    <citation type="submission" date="2017-01" db="EMBL/GenBank/DDBJ databases">
        <authorList>
            <person name="Varghese N."/>
            <person name="Submissions S."/>
        </authorList>
    </citation>
    <scope>NUCLEOTIDE SEQUENCE [LARGE SCALE GENOMIC DNA]</scope>
    <source>
        <strain evidence="7">DSM 29430</strain>
    </source>
</reference>
<dbReference type="Gene3D" id="1.10.760.10">
    <property type="entry name" value="Cytochrome c-like domain"/>
    <property type="match status" value="1"/>
</dbReference>
<dbReference type="STRING" id="633194.SAMN05421759_11656"/>
<sequence>MTGLRIAFLGIATVALSACQIEGGGGEAAMPGASDGARLYQEYCTICHGVDGKGDGPMARAMRKPPRDLTLLSVRNGDVYPAARVLSTIDGYARSDIAGPGMPEFGELLRGDLVPYDTGDGILTPTPRTLVALTEYLRTIQATR</sequence>
<gene>
    <name evidence="6" type="ORF">SAMN05421759_11656</name>
</gene>
<evidence type="ECO:0000313" key="7">
    <source>
        <dbReference type="Proteomes" id="UP000186684"/>
    </source>
</evidence>
<keyword evidence="1 4" id="KW-0349">Heme</keyword>
<evidence type="ECO:0000256" key="3">
    <source>
        <dbReference type="ARBA" id="ARBA00023004"/>
    </source>
</evidence>
<evidence type="ECO:0000256" key="1">
    <source>
        <dbReference type="ARBA" id="ARBA00022617"/>
    </source>
</evidence>
<evidence type="ECO:0000313" key="6">
    <source>
        <dbReference type="EMBL" id="SIT10755.1"/>
    </source>
</evidence>
<dbReference type="GO" id="GO:0046872">
    <property type="term" value="F:metal ion binding"/>
    <property type="evidence" value="ECO:0007669"/>
    <property type="project" value="UniProtKB-KW"/>
</dbReference>
<dbReference type="InterPro" id="IPR009056">
    <property type="entry name" value="Cyt_c-like_dom"/>
</dbReference>
<dbReference type="InterPro" id="IPR036909">
    <property type="entry name" value="Cyt_c-like_dom_sf"/>
</dbReference>
<keyword evidence="7" id="KW-1185">Reference proteome</keyword>
<evidence type="ECO:0000256" key="4">
    <source>
        <dbReference type="PROSITE-ProRule" id="PRU00433"/>
    </source>
</evidence>
<proteinExistence type="predicted"/>
<dbReference type="Pfam" id="PF13442">
    <property type="entry name" value="Cytochrome_CBB3"/>
    <property type="match status" value="1"/>
</dbReference>
<accession>A0A1N7PJE9</accession>
<dbReference type="Proteomes" id="UP000186684">
    <property type="component" value="Unassembled WGS sequence"/>
</dbReference>
<dbReference type="PROSITE" id="PS51257">
    <property type="entry name" value="PROKAR_LIPOPROTEIN"/>
    <property type="match status" value="1"/>
</dbReference>
<name>A0A1N7PJE9_9RHOB</name>
<dbReference type="GO" id="GO:0020037">
    <property type="term" value="F:heme binding"/>
    <property type="evidence" value="ECO:0007669"/>
    <property type="project" value="InterPro"/>
</dbReference>
<dbReference type="AlphaFoldDB" id="A0A1N7PJE9"/>
<dbReference type="GO" id="GO:0009055">
    <property type="term" value="F:electron transfer activity"/>
    <property type="evidence" value="ECO:0007669"/>
    <property type="project" value="InterPro"/>
</dbReference>